<dbReference type="Pfam" id="PF00018">
    <property type="entry name" value="SH3_1"/>
    <property type="match status" value="1"/>
</dbReference>
<dbReference type="InterPro" id="IPR011009">
    <property type="entry name" value="Kinase-like_dom_sf"/>
</dbReference>
<dbReference type="Pfam" id="PF07714">
    <property type="entry name" value="PK_Tyr_Ser-Thr"/>
    <property type="match status" value="1"/>
</dbReference>
<evidence type="ECO:0000256" key="34">
    <source>
        <dbReference type="ARBA" id="ARBA00048679"/>
    </source>
</evidence>
<dbReference type="InterPro" id="IPR020635">
    <property type="entry name" value="Tyr_kinase_cat_dom"/>
</dbReference>
<dbReference type="FunFam" id="4.10.680.10:FF:000001">
    <property type="entry name" value="activated CDC42 kinase 1 isoform X1"/>
    <property type="match status" value="1"/>
</dbReference>
<keyword evidence="20" id="KW-0479">Metal-binding</keyword>
<evidence type="ECO:0000256" key="11">
    <source>
        <dbReference type="ARBA" id="ARBA00012513"/>
    </source>
</evidence>
<dbReference type="InterPro" id="IPR050198">
    <property type="entry name" value="Non-receptor_tyrosine_kinases"/>
</dbReference>
<keyword evidence="24 39" id="KW-0067">ATP-binding</keyword>
<evidence type="ECO:0000256" key="13">
    <source>
        <dbReference type="ARBA" id="ARBA00022475"/>
    </source>
</evidence>
<keyword evidence="30" id="KW-0168">Coated pit</keyword>
<dbReference type="PROSITE" id="PS00109">
    <property type="entry name" value="PROTEIN_KINASE_TYR"/>
    <property type="match status" value="1"/>
</dbReference>
<evidence type="ECO:0000256" key="33">
    <source>
        <dbReference type="ARBA" id="ARBA00047899"/>
    </source>
</evidence>
<evidence type="ECO:0000256" key="2">
    <source>
        <dbReference type="ARBA" id="ARBA00004123"/>
    </source>
</evidence>
<dbReference type="InterPro" id="IPR049587">
    <property type="entry name" value="TNK-like_SAM"/>
</dbReference>
<protein>
    <recommendedName>
        <fullName evidence="36">Activated CDC42 kinase 1</fullName>
        <ecNumber evidence="10">2.7.10.2</ecNumber>
        <ecNumber evidence="11">2.7.11.1</ecNumber>
    </recommendedName>
    <alternativeName>
        <fullName evidence="37">Tyrosine kinase non-receptor protein 2</fullName>
    </alternativeName>
</protein>
<evidence type="ECO:0000256" key="24">
    <source>
        <dbReference type="ARBA" id="ARBA00022840"/>
    </source>
</evidence>
<comment type="catalytic activity">
    <reaction evidence="34">
        <text>L-seryl-[protein] + ATP = O-phospho-L-seryl-[protein] + ADP + H(+)</text>
        <dbReference type="Rhea" id="RHEA:17989"/>
        <dbReference type="Rhea" id="RHEA-COMP:9863"/>
        <dbReference type="Rhea" id="RHEA-COMP:11604"/>
        <dbReference type="ChEBI" id="CHEBI:15378"/>
        <dbReference type="ChEBI" id="CHEBI:29999"/>
        <dbReference type="ChEBI" id="CHEBI:30616"/>
        <dbReference type="ChEBI" id="CHEBI:83421"/>
        <dbReference type="ChEBI" id="CHEBI:456216"/>
        <dbReference type="EC" id="2.7.11.1"/>
    </reaction>
</comment>
<evidence type="ECO:0000256" key="22">
    <source>
        <dbReference type="ARBA" id="ARBA00022753"/>
    </source>
</evidence>
<dbReference type="Gene3D" id="1.10.510.10">
    <property type="entry name" value="Transferase(Phosphotransferase) domain 1"/>
    <property type="match status" value="1"/>
</dbReference>
<dbReference type="GO" id="GO:0005912">
    <property type="term" value="C:adherens junction"/>
    <property type="evidence" value="ECO:0007669"/>
    <property type="project" value="UniProtKB-SubCell"/>
</dbReference>
<keyword evidence="19" id="KW-0808">Transferase</keyword>
<feature type="domain" description="SH3" evidence="40">
    <location>
        <begin position="372"/>
        <end position="432"/>
    </location>
</feature>
<keyword evidence="44" id="KW-1185">Reference proteome</keyword>
<dbReference type="GO" id="GO:0002009">
    <property type="term" value="P:morphogenesis of an epithelium"/>
    <property type="evidence" value="ECO:0007669"/>
    <property type="project" value="UniProtKB-ARBA"/>
</dbReference>
<dbReference type="InterPro" id="IPR037085">
    <property type="entry name" value="Cdc42-bd-like_dom_sf"/>
</dbReference>
<feature type="domain" description="UBA" evidence="42">
    <location>
        <begin position="1077"/>
        <end position="1118"/>
    </location>
</feature>
<dbReference type="EC" id="2.7.10.2" evidence="10"/>
<dbReference type="GO" id="GO:0004674">
    <property type="term" value="F:protein serine/threonine kinase activity"/>
    <property type="evidence" value="ECO:0007669"/>
    <property type="project" value="UniProtKB-KW"/>
</dbReference>
<dbReference type="CDD" id="cd05040">
    <property type="entry name" value="PTKc_Ack_like"/>
    <property type="match status" value="1"/>
</dbReference>
<dbReference type="GO" id="GO:0005634">
    <property type="term" value="C:nucleus"/>
    <property type="evidence" value="ECO:0007669"/>
    <property type="project" value="UniProtKB-SubCell"/>
</dbReference>
<accession>A0ABD1E911</accession>
<dbReference type="GO" id="GO:0005905">
    <property type="term" value="C:clathrin-coated pit"/>
    <property type="evidence" value="ECO:0007669"/>
    <property type="project" value="UniProtKB-SubCell"/>
</dbReference>
<dbReference type="Pfam" id="PF22931">
    <property type="entry name" value="SAM_TNK"/>
    <property type="match status" value="1"/>
</dbReference>
<dbReference type="Gene3D" id="3.30.200.20">
    <property type="entry name" value="Phosphorylase Kinase, domain 1"/>
    <property type="match status" value="1"/>
</dbReference>
<keyword evidence="27" id="KW-0965">Cell junction</keyword>
<dbReference type="GO" id="GO:0030136">
    <property type="term" value="C:clathrin-coated vesicle"/>
    <property type="evidence" value="ECO:0007669"/>
    <property type="project" value="UniProtKB-SubCell"/>
</dbReference>
<dbReference type="GO" id="GO:0005886">
    <property type="term" value="C:plasma membrane"/>
    <property type="evidence" value="ECO:0007669"/>
    <property type="project" value="UniProtKB-SubCell"/>
</dbReference>
<evidence type="ECO:0000259" key="40">
    <source>
        <dbReference type="PROSITE" id="PS50002"/>
    </source>
</evidence>
<evidence type="ECO:0000256" key="10">
    <source>
        <dbReference type="ARBA" id="ARBA00011903"/>
    </source>
</evidence>
<dbReference type="EC" id="2.7.11.1" evidence="11"/>
<dbReference type="Gene3D" id="4.10.680.10">
    <property type="entry name" value="Cdc42-like binding domain"/>
    <property type="match status" value="1"/>
</dbReference>
<evidence type="ECO:0000313" key="44">
    <source>
        <dbReference type="Proteomes" id="UP001566132"/>
    </source>
</evidence>
<dbReference type="SUPFAM" id="SSF46934">
    <property type="entry name" value="UBA-like"/>
    <property type="match status" value="1"/>
</dbReference>
<evidence type="ECO:0000256" key="28">
    <source>
        <dbReference type="ARBA" id="ARBA00023136"/>
    </source>
</evidence>
<dbReference type="PROSITE" id="PS50002">
    <property type="entry name" value="SH3"/>
    <property type="match status" value="1"/>
</dbReference>
<dbReference type="PROSITE" id="PS50030">
    <property type="entry name" value="UBA"/>
    <property type="match status" value="1"/>
</dbReference>
<keyword evidence="32" id="KW-0968">Cytoplasmic vesicle</keyword>
<reference evidence="43 44" key="1">
    <citation type="submission" date="2024-05" db="EMBL/GenBank/DDBJ databases">
        <title>Genetic variation in Jamaican populations of the coffee berry borer (Hypothenemus hampei).</title>
        <authorList>
            <person name="Errbii M."/>
            <person name="Myrie A."/>
        </authorList>
    </citation>
    <scope>NUCLEOTIDE SEQUENCE [LARGE SCALE GENOMIC DNA]</scope>
    <source>
        <strain evidence="43">JA-Hopewell-2020-01-JO</strain>
        <tissue evidence="43">Whole body</tissue>
    </source>
</reference>
<evidence type="ECO:0000256" key="18">
    <source>
        <dbReference type="ARBA" id="ARBA00022583"/>
    </source>
</evidence>
<dbReference type="FunFam" id="3.30.200.20:FF:000107">
    <property type="entry name" value="Putative activated CDC42 kinase 1"/>
    <property type="match status" value="1"/>
</dbReference>
<evidence type="ECO:0000256" key="15">
    <source>
        <dbReference type="ARBA" id="ARBA00022490"/>
    </source>
</evidence>
<dbReference type="SMART" id="SM00326">
    <property type="entry name" value="SH3"/>
    <property type="match status" value="1"/>
</dbReference>
<dbReference type="GO" id="GO:0005768">
    <property type="term" value="C:endosome"/>
    <property type="evidence" value="ECO:0007669"/>
    <property type="project" value="UniProtKB-SubCell"/>
</dbReference>
<proteinExistence type="inferred from homology"/>
<keyword evidence="15" id="KW-0963">Cytoplasm</keyword>
<keyword evidence="13" id="KW-1003">Cell membrane</keyword>
<evidence type="ECO:0000256" key="31">
    <source>
        <dbReference type="ARBA" id="ARBA00023242"/>
    </source>
</evidence>
<evidence type="ECO:0000256" key="1">
    <source>
        <dbReference type="ARBA" id="ARBA00001946"/>
    </source>
</evidence>
<dbReference type="InterPro" id="IPR036028">
    <property type="entry name" value="SH3-like_dom_sf"/>
</dbReference>
<dbReference type="PANTHER" id="PTHR24418">
    <property type="entry name" value="TYROSINE-PROTEIN KINASE"/>
    <property type="match status" value="1"/>
</dbReference>
<evidence type="ECO:0000256" key="27">
    <source>
        <dbReference type="ARBA" id="ARBA00022949"/>
    </source>
</evidence>
<keyword evidence="31" id="KW-0539">Nucleus</keyword>
<evidence type="ECO:0000256" key="23">
    <source>
        <dbReference type="ARBA" id="ARBA00022777"/>
    </source>
</evidence>
<evidence type="ECO:0000256" key="9">
    <source>
        <dbReference type="ARBA" id="ARBA00004600"/>
    </source>
</evidence>
<dbReference type="GO" id="GO:0004715">
    <property type="term" value="F:non-membrane spanning protein tyrosine kinase activity"/>
    <property type="evidence" value="ECO:0007669"/>
    <property type="project" value="UniProtKB-EC"/>
</dbReference>
<evidence type="ECO:0000256" key="4">
    <source>
        <dbReference type="ARBA" id="ARBA00004177"/>
    </source>
</evidence>
<evidence type="ECO:0000256" key="20">
    <source>
        <dbReference type="ARBA" id="ARBA00022723"/>
    </source>
</evidence>
<keyword evidence="22" id="KW-0967">Endosome</keyword>
<dbReference type="SUPFAM" id="SSF50044">
    <property type="entry name" value="SH3-domain"/>
    <property type="match status" value="1"/>
</dbReference>
<comment type="catalytic activity">
    <reaction evidence="33">
        <text>L-threonyl-[protein] + ATP = O-phospho-L-threonyl-[protein] + ADP + H(+)</text>
        <dbReference type="Rhea" id="RHEA:46608"/>
        <dbReference type="Rhea" id="RHEA-COMP:11060"/>
        <dbReference type="Rhea" id="RHEA-COMP:11605"/>
        <dbReference type="ChEBI" id="CHEBI:15378"/>
        <dbReference type="ChEBI" id="CHEBI:30013"/>
        <dbReference type="ChEBI" id="CHEBI:30616"/>
        <dbReference type="ChEBI" id="CHEBI:61977"/>
        <dbReference type="ChEBI" id="CHEBI:456216"/>
        <dbReference type="EC" id="2.7.11.1"/>
    </reaction>
</comment>
<dbReference type="InterPro" id="IPR015940">
    <property type="entry name" value="UBA"/>
</dbReference>
<evidence type="ECO:0000256" key="30">
    <source>
        <dbReference type="ARBA" id="ARBA00023176"/>
    </source>
</evidence>
<evidence type="ECO:0000256" key="26">
    <source>
        <dbReference type="ARBA" id="ARBA00022843"/>
    </source>
</evidence>
<evidence type="ECO:0000259" key="41">
    <source>
        <dbReference type="PROSITE" id="PS50011"/>
    </source>
</evidence>
<dbReference type="AlphaFoldDB" id="A0ABD1E911"/>
<keyword evidence="28" id="KW-0472">Membrane</keyword>
<evidence type="ECO:0000259" key="42">
    <source>
        <dbReference type="PROSITE" id="PS50030"/>
    </source>
</evidence>
<evidence type="ECO:0000256" key="39">
    <source>
        <dbReference type="PROSITE-ProRule" id="PRU10141"/>
    </source>
</evidence>
<dbReference type="InterPro" id="IPR015116">
    <property type="entry name" value="Cdc42-bd-like"/>
</dbReference>
<dbReference type="InterPro" id="IPR009060">
    <property type="entry name" value="UBA-like_sf"/>
</dbReference>
<dbReference type="GO" id="GO:0005524">
    <property type="term" value="F:ATP binding"/>
    <property type="evidence" value="ECO:0007669"/>
    <property type="project" value="UniProtKB-UniRule"/>
</dbReference>
<comment type="caution">
    <text evidence="43">The sequence shown here is derived from an EMBL/GenBank/DDBJ whole genome shotgun (WGS) entry which is preliminary data.</text>
</comment>
<comment type="subcellular location">
    <subcellularLocation>
        <location evidence="8">Cell junction</location>
        <location evidence="8">Adherens junction</location>
    </subcellularLocation>
    <subcellularLocation>
        <location evidence="6">Cell membrane</location>
    </subcellularLocation>
    <subcellularLocation>
        <location evidence="7">Cytoplasm</location>
        <location evidence="7">Cytosol</location>
    </subcellularLocation>
    <subcellularLocation>
        <location evidence="5">Cytoplasmic vesicle membrane</location>
        <topology evidence="5">Peripheral membrane protein</topology>
        <orientation evidence="5">Cytoplasmic side</orientation>
    </subcellularLocation>
    <subcellularLocation>
        <location evidence="3">Cytoplasmic vesicle</location>
        <location evidence="3">Clathrin-coated vesicle</location>
    </subcellularLocation>
    <subcellularLocation>
        <location evidence="4">Endosome</location>
    </subcellularLocation>
    <subcellularLocation>
        <location evidence="9">Membrane</location>
        <location evidence="9">Clathrin-coated pit</location>
    </subcellularLocation>
    <subcellularLocation>
        <location evidence="2">Nucleus</location>
    </subcellularLocation>
</comment>
<evidence type="ECO:0000256" key="17">
    <source>
        <dbReference type="ARBA" id="ARBA00022553"/>
    </source>
</evidence>
<keyword evidence="23" id="KW-0418">Kinase</keyword>
<comment type="similarity">
    <text evidence="35">Belongs to the protein kinase superfamily. Tyr protein kinase family.</text>
</comment>
<evidence type="ECO:0000256" key="25">
    <source>
        <dbReference type="ARBA" id="ARBA00022842"/>
    </source>
</evidence>
<keyword evidence="25" id="KW-0460">Magnesium</keyword>
<evidence type="ECO:0000313" key="43">
    <source>
        <dbReference type="EMBL" id="KAL1491060.1"/>
    </source>
</evidence>
<evidence type="ECO:0000256" key="38">
    <source>
        <dbReference type="PROSITE-ProRule" id="PRU00192"/>
    </source>
</evidence>
<evidence type="ECO:0000256" key="14">
    <source>
        <dbReference type="ARBA" id="ARBA00022481"/>
    </source>
</evidence>
<evidence type="ECO:0000256" key="5">
    <source>
        <dbReference type="ARBA" id="ARBA00004180"/>
    </source>
</evidence>
<evidence type="ECO:0000256" key="36">
    <source>
        <dbReference type="ARBA" id="ARBA00072244"/>
    </source>
</evidence>
<dbReference type="GO" id="GO:0006897">
    <property type="term" value="P:endocytosis"/>
    <property type="evidence" value="ECO:0007669"/>
    <property type="project" value="UniProtKB-KW"/>
</dbReference>
<evidence type="ECO:0000256" key="19">
    <source>
        <dbReference type="ARBA" id="ARBA00022679"/>
    </source>
</evidence>
<comment type="cofactor">
    <cofactor evidence="1">
        <name>Mg(2+)</name>
        <dbReference type="ChEBI" id="CHEBI:18420"/>
    </cofactor>
</comment>
<evidence type="ECO:0000256" key="12">
    <source>
        <dbReference type="ARBA" id="ARBA00022443"/>
    </source>
</evidence>
<evidence type="ECO:0000256" key="16">
    <source>
        <dbReference type="ARBA" id="ARBA00022527"/>
    </source>
</evidence>
<dbReference type="InterPro" id="IPR008266">
    <property type="entry name" value="Tyr_kinase_AS"/>
</dbReference>
<keyword evidence="16" id="KW-0723">Serine/threonine-protein kinase</keyword>
<keyword evidence="29" id="KW-0829">Tyrosine-protein kinase</keyword>
<dbReference type="GO" id="GO:0030659">
    <property type="term" value="C:cytoplasmic vesicle membrane"/>
    <property type="evidence" value="ECO:0007669"/>
    <property type="project" value="UniProtKB-SubCell"/>
</dbReference>
<dbReference type="InterPro" id="IPR000719">
    <property type="entry name" value="Prot_kinase_dom"/>
</dbReference>
<keyword evidence="12 38" id="KW-0728">SH3 domain</keyword>
<dbReference type="InterPro" id="IPR001245">
    <property type="entry name" value="Ser-Thr/Tyr_kinase_cat_dom"/>
</dbReference>
<feature type="binding site" evidence="39">
    <location>
        <position position="142"/>
    </location>
    <ligand>
        <name>ATP</name>
        <dbReference type="ChEBI" id="CHEBI:30616"/>
    </ligand>
</feature>
<dbReference type="PROSITE" id="PS00107">
    <property type="entry name" value="PROTEIN_KINASE_ATP"/>
    <property type="match status" value="1"/>
</dbReference>
<dbReference type="InterPro" id="IPR055175">
    <property type="entry name" value="ACK/TNK-like_SAM"/>
</dbReference>
<keyword evidence="21 39" id="KW-0547">Nucleotide-binding</keyword>
<dbReference type="FunFam" id="1.10.510.10:FF:000080">
    <property type="entry name" value="Putative activated CDC42 kinase 1"/>
    <property type="match status" value="1"/>
</dbReference>
<evidence type="ECO:0000256" key="29">
    <source>
        <dbReference type="ARBA" id="ARBA00023137"/>
    </source>
</evidence>
<keyword evidence="14" id="KW-0488">Methylation</keyword>
<evidence type="ECO:0000256" key="21">
    <source>
        <dbReference type="ARBA" id="ARBA00022741"/>
    </source>
</evidence>
<keyword evidence="18" id="KW-0254">Endocytosis</keyword>
<dbReference type="CDD" id="cd09539">
    <property type="entry name" value="SAM_TNK-like"/>
    <property type="match status" value="1"/>
</dbReference>
<evidence type="ECO:0000256" key="3">
    <source>
        <dbReference type="ARBA" id="ARBA00004132"/>
    </source>
</evidence>
<evidence type="ECO:0000256" key="8">
    <source>
        <dbReference type="ARBA" id="ARBA00004536"/>
    </source>
</evidence>
<dbReference type="GO" id="GO:0005829">
    <property type="term" value="C:cytosol"/>
    <property type="evidence" value="ECO:0007669"/>
    <property type="project" value="UniProtKB-SubCell"/>
</dbReference>
<evidence type="ECO:0000256" key="7">
    <source>
        <dbReference type="ARBA" id="ARBA00004514"/>
    </source>
</evidence>
<keyword evidence="17" id="KW-0597">Phosphoprotein</keyword>
<dbReference type="InterPro" id="IPR001452">
    <property type="entry name" value="SH3_domain"/>
</dbReference>
<dbReference type="InterPro" id="IPR017441">
    <property type="entry name" value="Protein_kinase_ATP_BS"/>
</dbReference>
<feature type="domain" description="Protein kinase" evidence="41">
    <location>
        <begin position="110"/>
        <end position="369"/>
    </location>
</feature>
<dbReference type="PROSITE" id="PS50011">
    <property type="entry name" value="PROTEIN_KINASE_DOM"/>
    <property type="match status" value="1"/>
</dbReference>
<evidence type="ECO:0000256" key="32">
    <source>
        <dbReference type="ARBA" id="ARBA00023329"/>
    </source>
</evidence>
<dbReference type="SMART" id="SM00219">
    <property type="entry name" value="TyrKc"/>
    <property type="match status" value="1"/>
</dbReference>
<dbReference type="Proteomes" id="UP001566132">
    <property type="component" value="Unassembled WGS sequence"/>
</dbReference>
<dbReference type="EMBL" id="JBDJPC010000009">
    <property type="protein sequence ID" value="KAL1491060.1"/>
    <property type="molecule type" value="Genomic_DNA"/>
</dbReference>
<gene>
    <name evidence="43" type="ORF">ABEB36_011713</name>
</gene>
<dbReference type="CDD" id="cd14328">
    <property type="entry name" value="UBA_TNK1"/>
    <property type="match status" value="1"/>
</dbReference>
<dbReference type="SUPFAM" id="SSF56112">
    <property type="entry name" value="Protein kinase-like (PK-like)"/>
    <property type="match status" value="1"/>
</dbReference>
<sequence length="1118" mass="126361">MAEDGIEWLKEILIDVQLGQFLVSIRDDLQVTRLDHFDYVKAEDLENIGLSKPGARRLLEAIKKKRAQQKKRNLINKLIPVSNKTNTAKKNEDILGISDFTSCLIQESNITLSVKLGDGSFGVVRRGEWTSPTGKSVPVAVKVLKADALNQPGIFEDFIKEVQAMHCLSHPNLIRLYGVVLSQPMMMVTELASLGSLLDFLRKQCQHTPVPMLCEYAIQVANGMAYLESKRFLHRDLACRNILLSAVDKLKIGDFGLMRALPQEDDCYVMTEHKKVPFPWCAPESLRSRQFSHSSDTWMFAVTVWEMFTFGEDPWMGLIGSEILRKIEKEGERLAQPDACPPLIYATLLQCWARNPHERPTFAALKEFFRKNTTPVMKALGRQDEPDKLQIQEGDEIAIIDGSAELYWWKGQNQRTFDIGLFPRCLVDPLRPKQSDDISKPLDNSFIHTGHGSAFGENWGSPSHIDDMYLKNPMDPPDLMGVPRRVKPSPQLCDRRSKTVSKSLNGTIRHVTADKQFNYKKLKNQQPEIFKVKPQRPPEPIVDSAILVDVSLPETRRHDNIVQSTSSMHILDEPIDVPEEEAAAHNAEAPPPYQNPPSYYNVSAFAQADYKDPFETSDFWEYTKHLGLSFKPIEPVASQNNALQEEIMQKINEYSKKNGVTTSSTPQPLNNNSIRPPATYVLSDISNRSLNYVKPDEAKSKVVQSPKKSATTEVTADALAVVANNLALMNFEEAKPKKSLEKTFFDDLEKCLLEKGVEEPNNVNVGLETLQENKIVQKTAIDGLPPLIFQDTSTYSNLTDLYAKTSNLYSKITENNRSPKDGNLKTDTKSVLNKIWFDSNGANVNRKITNQEKRPDDVGGACLSNQQQQRREIYVVNSEFGQFKSNRRYDPVYQSTNSVNQSIAQFGNDPEVSNSYNNATLGNLPHHYDAPNSMYESTRTATQTYMNTLPVNTHTMDTPWLYPSNYAEYGTVNPQRHYSEVSEDIYHEIPENMYSQVPDETLRPHRPAPTKPGEQPLSMQQIQRKIQQGQLSADAERLMTTEYRNTKITQVKDCVPDASNEECLRVLQNCGWDVALAIKTLKIDVLLRLGLADRNSCETALQRTNWNVELAASAILDT</sequence>
<organism evidence="43 44">
    <name type="scientific">Hypothenemus hampei</name>
    <name type="common">Coffee berry borer</name>
    <dbReference type="NCBI Taxonomy" id="57062"/>
    <lineage>
        <taxon>Eukaryota</taxon>
        <taxon>Metazoa</taxon>
        <taxon>Ecdysozoa</taxon>
        <taxon>Arthropoda</taxon>
        <taxon>Hexapoda</taxon>
        <taxon>Insecta</taxon>
        <taxon>Pterygota</taxon>
        <taxon>Neoptera</taxon>
        <taxon>Endopterygota</taxon>
        <taxon>Coleoptera</taxon>
        <taxon>Polyphaga</taxon>
        <taxon>Cucujiformia</taxon>
        <taxon>Curculionidae</taxon>
        <taxon>Scolytinae</taxon>
        <taxon>Hypothenemus</taxon>
    </lineage>
</organism>
<evidence type="ECO:0000256" key="35">
    <source>
        <dbReference type="ARBA" id="ARBA00060742"/>
    </source>
</evidence>
<dbReference type="PRINTS" id="PR00109">
    <property type="entry name" value="TYRKINASE"/>
</dbReference>
<dbReference type="GO" id="GO:0046872">
    <property type="term" value="F:metal ion binding"/>
    <property type="evidence" value="ECO:0007669"/>
    <property type="project" value="UniProtKB-KW"/>
</dbReference>
<keyword evidence="26" id="KW-0832">Ubl conjugation</keyword>
<dbReference type="Pfam" id="PF09027">
    <property type="entry name" value="GTPase_binding"/>
    <property type="match status" value="1"/>
</dbReference>
<evidence type="ECO:0000256" key="37">
    <source>
        <dbReference type="ARBA" id="ARBA00077194"/>
    </source>
</evidence>
<evidence type="ECO:0000256" key="6">
    <source>
        <dbReference type="ARBA" id="ARBA00004236"/>
    </source>
</evidence>
<name>A0ABD1E911_HYPHA</name>